<comment type="subcellular location">
    <subcellularLocation>
        <location evidence="1">Cell membrane</location>
        <topology evidence="1">Multi-pass membrane protein</topology>
    </subcellularLocation>
</comment>
<feature type="transmembrane region" description="Helical" evidence="7">
    <location>
        <begin position="244"/>
        <end position="264"/>
    </location>
</feature>
<keyword evidence="5 7" id="KW-1133">Transmembrane helix</keyword>
<dbReference type="InterPro" id="IPR027417">
    <property type="entry name" value="P-loop_NTPase"/>
</dbReference>
<dbReference type="GO" id="GO:0005886">
    <property type="term" value="C:plasma membrane"/>
    <property type="evidence" value="ECO:0007669"/>
    <property type="project" value="UniProtKB-SubCell"/>
</dbReference>
<dbReference type="InterPro" id="IPR017871">
    <property type="entry name" value="ABC_transporter-like_CS"/>
</dbReference>
<feature type="domain" description="ABC transporter" evidence="8">
    <location>
        <begin position="336"/>
        <end position="567"/>
    </location>
</feature>
<evidence type="ECO:0000259" key="9">
    <source>
        <dbReference type="PROSITE" id="PS50929"/>
    </source>
</evidence>
<keyword evidence="6 7" id="KW-0472">Membrane</keyword>
<dbReference type="PROSITE" id="PS50893">
    <property type="entry name" value="ABC_TRANSPORTER_2"/>
    <property type="match status" value="1"/>
</dbReference>
<dbReference type="Gene3D" id="3.40.50.300">
    <property type="entry name" value="P-loop containing nucleotide triphosphate hydrolases"/>
    <property type="match status" value="1"/>
</dbReference>
<dbReference type="Gene3D" id="1.20.1560.10">
    <property type="entry name" value="ABC transporter type 1, transmembrane domain"/>
    <property type="match status" value="1"/>
</dbReference>
<evidence type="ECO:0000256" key="6">
    <source>
        <dbReference type="ARBA" id="ARBA00023136"/>
    </source>
</evidence>
<keyword evidence="2 7" id="KW-0812">Transmembrane</keyword>
<dbReference type="PROSITE" id="PS00211">
    <property type="entry name" value="ABC_TRANSPORTER_1"/>
    <property type="match status" value="1"/>
</dbReference>
<dbReference type="GO" id="GO:0016887">
    <property type="term" value="F:ATP hydrolysis activity"/>
    <property type="evidence" value="ECO:0007669"/>
    <property type="project" value="InterPro"/>
</dbReference>
<feature type="transmembrane region" description="Helical" evidence="7">
    <location>
        <begin position="137"/>
        <end position="157"/>
    </location>
</feature>
<organism evidence="10 11">
    <name type="scientific">Agathobacter rectalis</name>
    <dbReference type="NCBI Taxonomy" id="39491"/>
    <lineage>
        <taxon>Bacteria</taxon>
        <taxon>Bacillati</taxon>
        <taxon>Bacillota</taxon>
        <taxon>Clostridia</taxon>
        <taxon>Lachnospirales</taxon>
        <taxon>Lachnospiraceae</taxon>
        <taxon>Agathobacter</taxon>
    </lineage>
</organism>
<dbReference type="InterPro" id="IPR039421">
    <property type="entry name" value="Type_1_exporter"/>
</dbReference>
<gene>
    <name evidence="10" type="primary">msbA_2</name>
    <name evidence="10" type="ORF">ERS852580_01302</name>
</gene>
<dbReference type="GO" id="GO:0005524">
    <property type="term" value="F:ATP binding"/>
    <property type="evidence" value="ECO:0007669"/>
    <property type="project" value="UniProtKB-KW"/>
</dbReference>
<keyword evidence="3" id="KW-0547">Nucleotide-binding</keyword>
<name>A0A173T090_9FIRM</name>
<evidence type="ECO:0000313" key="10">
    <source>
        <dbReference type="EMBL" id="CUM95417.1"/>
    </source>
</evidence>
<dbReference type="PANTHER" id="PTHR43394">
    <property type="entry name" value="ATP-DEPENDENT PERMEASE MDL1, MITOCHONDRIAL"/>
    <property type="match status" value="1"/>
</dbReference>
<keyword evidence="4 10" id="KW-0067">ATP-binding</keyword>
<accession>A0A173T090</accession>
<dbReference type="GO" id="GO:0015421">
    <property type="term" value="F:ABC-type oligopeptide transporter activity"/>
    <property type="evidence" value="ECO:0007669"/>
    <property type="project" value="TreeGrafter"/>
</dbReference>
<dbReference type="Pfam" id="PF00005">
    <property type="entry name" value="ABC_tran"/>
    <property type="match status" value="1"/>
</dbReference>
<dbReference type="InterPro" id="IPR011527">
    <property type="entry name" value="ABC1_TM_dom"/>
</dbReference>
<dbReference type="SMART" id="SM00382">
    <property type="entry name" value="AAA"/>
    <property type="match status" value="1"/>
</dbReference>
<reference evidence="10 11" key="1">
    <citation type="submission" date="2015-09" db="EMBL/GenBank/DDBJ databases">
        <authorList>
            <consortium name="Pathogen Informatics"/>
        </authorList>
    </citation>
    <scope>NUCLEOTIDE SEQUENCE [LARGE SCALE GENOMIC DNA]</scope>
    <source>
        <strain evidence="10 11">2789STDY5834968</strain>
    </source>
</reference>
<feature type="transmembrane region" description="Helical" evidence="7">
    <location>
        <begin position="284"/>
        <end position="306"/>
    </location>
</feature>
<sequence length="570" mass="64526">MTEKDIIHKLTYLLHGHRRKIFIIFGCLLISTGLNLCIPFISKEIMDEGFIGGNKNILLYLVVGSFAIYMLISALNIIKEKVRVEIVAKVQYSLWHQAYEHLMRMKINYFDDRNAAEIFNNLSVDIANMVSVADESAFFVVTQAFSMVGGVIGLFILDYRMTILVLLFIPIKAVVMKYFAKYRKKVMDEFILDSEKYSSWFGDTVGGVKEVKLFDILDNKHREFDEKQRVVIRKQKKMNMLSQWNSAADDVLVHLLITLIYIVGSNLVFNMQLSVGSIFAFITYSSYVTGPISAILNIGYLLSGIIPSTKRYYMFMELDEENSNQKITTSPQFGDIELKNISFAYEEGKPILDGVSVIFPKGSKTAIIGRNGSGKTTIINLLTRLYEPENGQILLNGTNIADMSLQAYREMVSIVSQQIYLFNDSIRNNICLYKQVSDAMLKIACRDSGLEDFIKEVSLDYVVGQNGAMLSGGQKQKIALARALIHDKPIIIFDEATSNTDAYSEQQINALLHTGLRDKTVIVITHKKEVLSEVDQIVVLDDGKIDIVGGYEAVKKSKYWLQLRDDYVDI</sequence>
<evidence type="ECO:0000256" key="2">
    <source>
        <dbReference type="ARBA" id="ARBA00022692"/>
    </source>
</evidence>
<dbReference type="InterPro" id="IPR003439">
    <property type="entry name" value="ABC_transporter-like_ATP-bd"/>
</dbReference>
<dbReference type="PANTHER" id="PTHR43394:SF1">
    <property type="entry name" value="ATP-BINDING CASSETTE SUB-FAMILY B MEMBER 10, MITOCHONDRIAL"/>
    <property type="match status" value="1"/>
</dbReference>
<dbReference type="Proteomes" id="UP000095673">
    <property type="component" value="Unassembled WGS sequence"/>
</dbReference>
<evidence type="ECO:0000256" key="5">
    <source>
        <dbReference type="ARBA" id="ARBA00022989"/>
    </source>
</evidence>
<dbReference type="CDD" id="cd07346">
    <property type="entry name" value="ABC_6TM_exporters"/>
    <property type="match status" value="1"/>
</dbReference>
<dbReference type="InterPro" id="IPR036640">
    <property type="entry name" value="ABC1_TM_sf"/>
</dbReference>
<dbReference type="InterPro" id="IPR003593">
    <property type="entry name" value="AAA+_ATPase"/>
</dbReference>
<feature type="transmembrane region" description="Helical" evidence="7">
    <location>
        <begin position="21"/>
        <end position="42"/>
    </location>
</feature>
<feature type="transmembrane region" description="Helical" evidence="7">
    <location>
        <begin position="163"/>
        <end position="180"/>
    </location>
</feature>
<feature type="transmembrane region" description="Helical" evidence="7">
    <location>
        <begin position="57"/>
        <end position="78"/>
    </location>
</feature>
<dbReference type="RefSeq" id="WP_055230558.1">
    <property type="nucleotide sequence ID" value="NZ_CP143947.1"/>
</dbReference>
<dbReference type="CDD" id="cd03228">
    <property type="entry name" value="ABCC_MRP_Like"/>
    <property type="match status" value="1"/>
</dbReference>
<keyword evidence="10" id="KW-0378">Hydrolase</keyword>
<evidence type="ECO:0000313" key="11">
    <source>
        <dbReference type="Proteomes" id="UP000095673"/>
    </source>
</evidence>
<evidence type="ECO:0000256" key="1">
    <source>
        <dbReference type="ARBA" id="ARBA00004651"/>
    </source>
</evidence>
<dbReference type="EC" id="3.6.3.-" evidence="10"/>
<dbReference type="Pfam" id="PF00664">
    <property type="entry name" value="ABC_membrane"/>
    <property type="match status" value="1"/>
</dbReference>
<dbReference type="SUPFAM" id="SSF90123">
    <property type="entry name" value="ABC transporter transmembrane region"/>
    <property type="match status" value="1"/>
</dbReference>
<dbReference type="EMBL" id="CYXM01000005">
    <property type="protein sequence ID" value="CUM95417.1"/>
    <property type="molecule type" value="Genomic_DNA"/>
</dbReference>
<dbReference type="OrthoDB" id="1891664at2"/>
<dbReference type="PROSITE" id="PS50929">
    <property type="entry name" value="ABC_TM1F"/>
    <property type="match status" value="1"/>
</dbReference>
<evidence type="ECO:0000256" key="7">
    <source>
        <dbReference type="SAM" id="Phobius"/>
    </source>
</evidence>
<evidence type="ECO:0000256" key="4">
    <source>
        <dbReference type="ARBA" id="ARBA00022840"/>
    </source>
</evidence>
<evidence type="ECO:0000256" key="3">
    <source>
        <dbReference type="ARBA" id="ARBA00022741"/>
    </source>
</evidence>
<feature type="domain" description="ABC transmembrane type-1" evidence="9">
    <location>
        <begin position="22"/>
        <end position="304"/>
    </location>
</feature>
<proteinExistence type="predicted"/>
<dbReference type="SUPFAM" id="SSF52540">
    <property type="entry name" value="P-loop containing nucleoside triphosphate hydrolases"/>
    <property type="match status" value="1"/>
</dbReference>
<evidence type="ECO:0000259" key="8">
    <source>
        <dbReference type="PROSITE" id="PS50893"/>
    </source>
</evidence>
<dbReference type="AlphaFoldDB" id="A0A173T090"/>
<protein>
    <submittedName>
        <fullName evidence="10">Lipid A export ATP-binding/permease protein MsbA</fullName>
        <ecNumber evidence="10">3.6.3.-</ecNumber>
    </submittedName>
</protein>